<dbReference type="Proteomes" id="UP000095283">
    <property type="component" value="Unplaced"/>
</dbReference>
<feature type="compositionally biased region" description="Low complexity" evidence="4">
    <location>
        <begin position="421"/>
        <end position="444"/>
    </location>
</feature>
<feature type="compositionally biased region" description="Basic and acidic residues" evidence="4">
    <location>
        <begin position="685"/>
        <end position="698"/>
    </location>
</feature>
<accession>A0A1I7X306</accession>
<feature type="region of interest" description="Disordered" evidence="4">
    <location>
        <begin position="62"/>
        <end position="81"/>
    </location>
</feature>
<organism evidence="6 7">
    <name type="scientific">Heterorhabditis bacteriophora</name>
    <name type="common">Entomopathogenic nematode worm</name>
    <dbReference type="NCBI Taxonomy" id="37862"/>
    <lineage>
        <taxon>Eukaryota</taxon>
        <taxon>Metazoa</taxon>
        <taxon>Ecdysozoa</taxon>
        <taxon>Nematoda</taxon>
        <taxon>Chromadorea</taxon>
        <taxon>Rhabditida</taxon>
        <taxon>Rhabditina</taxon>
        <taxon>Rhabditomorpha</taxon>
        <taxon>Strongyloidea</taxon>
        <taxon>Heterorhabditidae</taxon>
        <taxon>Heterorhabditis</taxon>
    </lineage>
</organism>
<dbReference type="SUPFAM" id="SSF57362">
    <property type="entry name" value="BPTI-like"/>
    <property type="match status" value="4"/>
</dbReference>
<feature type="domain" description="BPTI/Kunitz inhibitor" evidence="5">
    <location>
        <begin position="243"/>
        <end position="293"/>
    </location>
</feature>
<feature type="region of interest" description="Disordered" evidence="4">
    <location>
        <begin position="411"/>
        <end position="444"/>
    </location>
</feature>
<dbReference type="WBParaSite" id="Hba_11982">
    <property type="protein sequence ID" value="Hba_11982"/>
    <property type="gene ID" value="Hba_11982"/>
</dbReference>
<feature type="region of interest" description="Disordered" evidence="4">
    <location>
        <begin position="1703"/>
        <end position="1722"/>
    </location>
</feature>
<feature type="domain" description="BPTI/Kunitz inhibitor" evidence="5">
    <location>
        <begin position="504"/>
        <end position="554"/>
    </location>
</feature>
<feature type="region of interest" description="Disordered" evidence="4">
    <location>
        <begin position="1971"/>
        <end position="1991"/>
    </location>
</feature>
<keyword evidence="6" id="KW-1185">Reference proteome</keyword>
<feature type="domain" description="BPTI/Kunitz inhibitor" evidence="5">
    <location>
        <begin position="116"/>
        <end position="166"/>
    </location>
</feature>
<dbReference type="PANTHER" id="PTHR10083:SF374">
    <property type="entry name" value="BPTI_KUNITZ INHIBITOR DOMAIN-CONTAINING PROTEIN"/>
    <property type="match status" value="1"/>
</dbReference>
<name>A0A1I7X306_HETBA</name>
<dbReference type="PROSITE" id="PS50279">
    <property type="entry name" value="BPTI_KUNITZ_2"/>
    <property type="match status" value="4"/>
</dbReference>
<dbReference type="PROSITE" id="PS00280">
    <property type="entry name" value="BPTI_KUNITZ_1"/>
    <property type="match status" value="3"/>
</dbReference>
<evidence type="ECO:0000256" key="3">
    <source>
        <dbReference type="ARBA" id="ARBA00023157"/>
    </source>
</evidence>
<dbReference type="SMART" id="SM00131">
    <property type="entry name" value="KU"/>
    <property type="match status" value="4"/>
</dbReference>
<feature type="compositionally biased region" description="Polar residues" evidence="4">
    <location>
        <begin position="1972"/>
        <end position="1990"/>
    </location>
</feature>
<proteinExistence type="predicted"/>
<dbReference type="PANTHER" id="PTHR10083">
    <property type="entry name" value="KUNITZ-TYPE PROTEASE INHIBITOR-RELATED"/>
    <property type="match status" value="1"/>
</dbReference>
<dbReference type="FunFam" id="4.10.410.10:FF:000006">
    <property type="entry name" value="Serine peptidase inhibitor, Kunitz type 1"/>
    <property type="match status" value="1"/>
</dbReference>
<feature type="domain" description="BPTI/Kunitz inhibitor" evidence="5">
    <location>
        <begin position="182"/>
        <end position="232"/>
    </location>
</feature>
<dbReference type="InterPro" id="IPR050098">
    <property type="entry name" value="TFPI/VKTCI-like"/>
</dbReference>
<evidence type="ECO:0000313" key="7">
    <source>
        <dbReference type="WBParaSite" id="Hba_11982"/>
    </source>
</evidence>
<dbReference type="GO" id="GO:0004867">
    <property type="term" value="F:serine-type endopeptidase inhibitor activity"/>
    <property type="evidence" value="ECO:0007669"/>
    <property type="project" value="UniProtKB-KW"/>
</dbReference>
<keyword evidence="1" id="KW-0646">Protease inhibitor</keyword>
<evidence type="ECO:0000313" key="6">
    <source>
        <dbReference type="Proteomes" id="UP000095283"/>
    </source>
</evidence>
<evidence type="ECO:0000259" key="5">
    <source>
        <dbReference type="PROSITE" id="PS50279"/>
    </source>
</evidence>
<evidence type="ECO:0000256" key="4">
    <source>
        <dbReference type="SAM" id="MobiDB-lite"/>
    </source>
</evidence>
<reference evidence="7" key="1">
    <citation type="submission" date="2016-11" db="UniProtKB">
        <authorList>
            <consortium name="WormBaseParasite"/>
        </authorList>
    </citation>
    <scope>IDENTIFICATION</scope>
</reference>
<dbReference type="CDD" id="cd00109">
    <property type="entry name" value="Kunitz-type"/>
    <property type="match status" value="3"/>
</dbReference>
<sequence length="2045" mass="226621">MLSQTFDVHVEETAYCSDYGTPARLRHKESSPITVATTTAIPSRRANIRTTQGIRITPKGQHLREETTEVTTPITSTTSQKPVPVVHIHQVTRTPPVPETALLEGSEETADSVNRCLHPKDPGNCRGQFIRWYWDNDRKVCDVFTYSGCQGNGNNYASREECLAICHKEAAPIVVADFSNVCKQDVDAGECNGVFQRFAFDTDSGECRSFTYGGCGGNGNNFATITECRNKCQKVAQSPGNLCEHEIETGECSGVFVRYGYDKTVNDCRQFTYGGCGGNGNNFATVQECRNVCVKKVCNPNPQCDLARCQIVNDRNGCPFCSCPPVKQPLPPDSEKPHCPIIDVDKCKEPCILINNRKGCQDCVCPALANSIVPPVNIGLPPAPHIQTGHSPSSKTLGTFVSELSERKSSVATRPIISVDGPSSPGTAGPPSSPSFVGPPSGRTAIAPPAPSVSLVSSPISLLPVKAFPSVKQESIDTLQVNQFDIDAKQILPPPFTAQLQEKCMQPVEPGPCKHFVDRWFFNSDDGTCHPFKYGGCAGNRNHFFTQKECEIHCARFLHSAPNELHVHAPIQGMADLDLSPAITHHNVVPHFEHSNVLDHLVEQTSNHQTNPNTLTFSPTTSHYQDFSLLQQTNLTNMTSSQRRRITGQIEYMQNPIATLPKFSSVAPSNDELLPFRKSTNDKLELKSEGQWSSEEHSLSTIPSQSHGKDEETIHTEVSAFSLKENQISSIKIFVKPLERQDIISKESRENLTDMKMSLPQSEKYTDLSGLNITQEDKADLPKHQESINSSNFKKYYGKQYLQHNLTIAKNDDITEDHPEKELTNENTTKKLQKGNNLISPRLVLDSTTTTDPLPPKKNLILSMPYMRHSPRQESVLVEEVDTPIELHVSAIEHSTPIHQIYGMNTIKEYNPQMNPNLSGLSPPVDPTYFTYNSQNLGGSPKKLLSAKRLTFKNISMKEENTNTQTNNVVQPNIGLQHNNRQRIQEDSFHPQFSSNQVPSDKSKPVISGVQQHSVGVQHGDRQGIQEGSFHPQFSSIQIPSNKSRPLISGVQQHSVGVQHGDRQGIQEGSFHPQFSSNQIPLGNTNALSNGVQQHNVGVQHGDRQGIQEGSFHPQFSSNQIPFEFSKLITNVLEQKSAKWKQSSDVILNSQLISAHNNPFNRILSQSNEQLDVKEKYLKANAEENYPNKKLISIKKNPSLEVEIQPSQEIAKIDEKNNAKLEYFFTSQPSFTLARFEVDDTTTFSPKHNEVTKTKDYIGRKPSQGYTYPESKYEQKQFIFFEGYNYTPTTTAPIDSVDGTVMVEPKLYGPLIDTLNEFRERSHAFQSAAKTAFQSVGQAVSNRNDSTFLMEQEFIRNVPVLLTPNAKSRKLEELPEEIDNDLPMFLRPPPPNRTLLQPAHTLNHPSTLYNIPPDNFPTQMQKVNQSITDIFPNLLEPAANLLSKNPNFQSIRAITGILPEDEDKELVDETPTPSRSVVVAGVTQVHINEPLTVENYNSPNPPLRADKDDSSYGETILHTHAISNAMSTTVISTKSNDLNELKEVEVKDESSSSTSFKIPLSTQFFVENTDITRKTVMNASTISVTPSPLITNEPSTTAFVSTESITNATTSITPILSTELPVKSTSSSVDYAVNPTVTTTQDNQLNYVKSTFSITKQESVEQVTNVMGENTNEDFATTITTTTPTKTEVEPSTTITNEIESIEDESEEFTPSTNSKEISSLSEVTNIPSQEVQVRNIMTSSKFHTENVLKETEEKVVDEKVEFFNRSSIQPPSSENEYKPISVSKPISEKIHQTNSATLKKIVIAGKTKSPITSTLVTENATTPSSTITTTTTTTTLHFVPSTTVETNEITRHSDAKSERLPEVNAAGVSLFEPKEPEKILKPDIFAVKHVGREPVPSEAVGIGRNMASLDIDNLDEPTTIIPITTTTERLRNTTYNRASTSTPYKSSSTSISPRPESITQGNEVIERAKTAQPSNPTHAENVADPSTHTLRADSYDPRIICAMPPDAGTCFNYVPRWHIEQLVNLNVFKVNFGDIYVFIAKLNS</sequence>
<dbReference type="InterPro" id="IPR020901">
    <property type="entry name" value="Prtase_inh_Kunz-CS"/>
</dbReference>
<dbReference type="Gene3D" id="4.10.410.10">
    <property type="entry name" value="Pancreatic trypsin inhibitor Kunitz domain"/>
    <property type="match status" value="4"/>
</dbReference>
<dbReference type="PRINTS" id="PR00759">
    <property type="entry name" value="BASICPTASE"/>
</dbReference>
<dbReference type="InterPro" id="IPR036880">
    <property type="entry name" value="Kunitz_BPTI_sf"/>
</dbReference>
<dbReference type="Pfam" id="PF00014">
    <property type="entry name" value="Kunitz_BPTI"/>
    <property type="match status" value="4"/>
</dbReference>
<dbReference type="InterPro" id="IPR002223">
    <property type="entry name" value="Kunitz_BPTI"/>
</dbReference>
<keyword evidence="3" id="KW-1015">Disulfide bond</keyword>
<dbReference type="FunFam" id="4.10.410.10:FF:000020">
    <property type="entry name" value="Collagen, type VI, alpha 3"/>
    <property type="match status" value="1"/>
</dbReference>
<feature type="compositionally biased region" description="Low complexity" evidence="4">
    <location>
        <begin position="69"/>
        <end position="78"/>
    </location>
</feature>
<feature type="region of interest" description="Disordered" evidence="4">
    <location>
        <begin position="1938"/>
        <end position="1958"/>
    </location>
</feature>
<protein>
    <submittedName>
        <fullName evidence="7">Kunitz/Bovine pancreatic trypsin inhibitor domain protein</fullName>
    </submittedName>
</protein>
<evidence type="ECO:0000256" key="2">
    <source>
        <dbReference type="ARBA" id="ARBA00022900"/>
    </source>
</evidence>
<feature type="compositionally biased region" description="Polar residues" evidence="4">
    <location>
        <begin position="1709"/>
        <end position="1722"/>
    </location>
</feature>
<keyword evidence="2" id="KW-0722">Serine protease inhibitor</keyword>
<evidence type="ECO:0000256" key="1">
    <source>
        <dbReference type="ARBA" id="ARBA00022690"/>
    </source>
</evidence>
<feature type="region of interest" description="Disordered" evidence="4">
    <location>
        <begin position="685"/>
        <end position="712"/>
    </location>
</feature>